<keyword evidence="1" id="KW-0472">Membrane</keyword>
<reference evidence="2 3" key="1">
    <citation type="journal article" date="2018" name="Mol. Plant">
        <title>The genome of Artemisia annua provides insight into the evolution of Asteraceae family and artemisinin biosynthesis.</title>
        <authorList>
            <person name="Shen Q."/>
            <person name="Zhang L."/>
            <person name="Liao Z."/>
            <person name="Wang S."/>
            <person name="Yan T."/>
            <person name="Shi P."/>
            <person name="Liu M."/>
            <person name="Fu X."/>
            <person name="Pan Q."/>
            <person name="Wang Y."/>
            <person name="Lv Z."/>
            <person name="Lu X."/>
            <person name="Zhang F."/>
            <person name="Jiang W."/>
            <person name="Ma Y."/>
            <person name="Chen M."/>
            <person name="Hao X."/>
            <person name="Li L."/>
            <person name="Tang Y."/>
            <person name="Lv G."/>
            <person name="Zhou Y."/>
            <person name="Sun X."/>
            <person name="Brodelius P.E."/>
            <person name="Rose J.K.C."/>
            <person name="Tang K."/>
        </authorList>
    </citation>
    <scope>NUCLEOTIDE SEQUENCE [LARGE SCALE GENOMIC DNA]</scope>
    <source>
        <strain evidence="3">cv. Huhao1</strain>
        <tissue evidence="2">Leaf</tissue>
    </source>
</reference>
<comment type="caution">
    <text evidence="2">The sequence shown here is derived from an EMBL/GenBank/DDBJ whole genome shotgun (WGS) entry which is preliminary data.</text>
</comment>
<keyword evidence="2" id="KW-0346">Stress response</keyword>
<evidence type="ECO:0000313" key="3">
    <source>
        <dbReference type="Proteomes" id="UP000245207"/>
    </source>
</evidence>
<gene>
    <name evidence="2" type="ORF">CTI12_AA345690</name>
</gene>
<sequence length="90" mass="10179">MGKTLSDQDFASPNEVAEILQMLGNGVNVRQFPKSMAESNKHVKRTQEILSANTAHLPLSPVLLTVVYFFLVLNSHLHIDPYMLPQFKRD</sequence>
<keyword evidence="1" id="KW-0812">Transmembrane</keyword>
<organism evidence="2 3">
    <name type="scientific">Artemisia annua</name>
    <name type="common">Sweet wormwood</name>
    <dbReference type="NCBI Taxonomy" id="35608"/>
    <lineage>
        <taxon>Eukaryota</taxon>
        <taxon>Viridiplantae</taxon>
        <taxon>Streptophyta</taxon>
        <taxon>Embryophyta</taxon>
        <taxon>Tracheophyta</taxon>
        <taxon>Spermatophyta</taxon>
        <taxon>Magnoliopsida</taxon>
        <taxon>eudicotyledons</taxon>
        <taxon>Gunneridae</taxon>
        <taxon>Pentapetalae</taxon>
        <taxon>asterids</taxon>
        <taxon>campanulids</taxon>
        <taxon>Asterales</taxon>
        <taxon>Asteraceae</taxon>
        <taxon>Asteroideae</taxon>
        <taxon>Anthemideae</taxon>
        <taxon>Artemisiinae</taxon>
        <taxon>Artemisia</taxon>
    </lineage>
</organism>
<evidence type="ECO:0000256" key="1">
    <source>
        <dbReference type="SAM" id="Phobius"/>
    </source>
</evidence>
<protein>
    <submittedName>
        <fullName evidence="2">Heat shock 70 kDa protein 17</fullName>
    </submittedName>
</protein>
<dbReference type="STRING" id="35608.A0A2U1MSS9"/>
<accession>A0A2U1MSS9</accession>
<dbReference type="OrthoDB" id="10262720at2759"/>
<name>A0A2U1MSS9_ARTAN</name>
<dbReference type="AlphaFoldDB" id="A0A2U1MSS9"/>
<feature type="transmembrane region" description="Helical" evidence="1">
    <location>
        <begin position="59"/>
        <end position="79"/>
    </location>
</feature>
<keyword evidence="3" id="KW-1185">Reference proteome</keyword>
<keyword evidence="1" id="KW-1133">Transmembrane helix</keyword>
<dbReference type="Proteomes" id="UP000245207">
    <property type="component" value="Unassembled WGS sequence"/>
</dbReference>
<dbReference type="EMBL" id="PKPP01004453">
    <property type="protein sequence ID" value="PWA64287.1"/>
    <property type="molecule type" value="Genomic_DNA"/>
</dbReference>
<proteinExistence type="predicted"/>
<evidence type="ECO:0000313" key="2">
    <source>
        <dbReference type="EMBL" id="PWA64287.1"/>
    </source>
</evidence>